<keyword evidence="3" id="KW-1185">Reference proteome</keyword>
<keyword evidence="1" id="KW-0732">Signal</keyword>
<dbReference type="AlphaFoldDB" id="A0A2I0HH76"/>
<dbReference type="EMBL" id="PGOL01012081">
    <property type="protein sequence ID" value="PKI31041.1"/>
    <property type="molecule type" value="Genomic_DNA"/>
</dbReference>
<proteinExistence type="predicted"/>
<reference evidence="2 3" key="1">
    <citation type="submission" date="2017-11" db="EMBL/GenBank/DDBJ databases">
        <title>De-novo sequencing of pomegranate (Punica granatum L.) genome.</title>
        <authorList>
            <person name="Akparov Z."/>
            <person name="Amiraslanov A."/>
            <person name="Hajiyeva S."/>
            <person name="Abbasov M."/>
            <person name="Kaur K."/>
            <person name="Hamwieh A."/>
            <person name="Solovyev V."/>
            <person name="Salamov A."/>
            <person name="Braich B."/>
            <person name="Kosarev P."/>
            <person name="Mahmoud A."/>
            <person name="Hajiyev E."/>
            <person name="Babayeva S."/>
            <person name="Izzatullayeva V."/>
            <person name="Mammadov A."/>
            <person name="Mammadov A."/>
            <person name="Sharifova S."/>
            <person name="Ojaghi J."/>
            <person name="Eynullazada K."/>
            <person name="Bayramov B."/>
            <person name="Abdulazimova A."/>
            <person name="Shahmuradov I."/>
        </authorList>
    </citation>
    <scope>NUCLEOTIDE SEQUENCE [LARGE SCALE GENOMIC DNA]</scope>
    <source>
        <strain evidence="3">cv. AG2017</strain>
        <tissue evidence="2">Leaf</tissue>
    </source>
</reference>
<feature type="signal peptide" evidence="1">
    <location>
        <begin position="1"/>
        <end position="28"/>
    </location>
</feature>
<evidence type="ECO:0000313" key="3">
    <source>
        <dbReference type="Proteomes" id="UP000233551"/>
    </source>
</evidence>
<gene>
    <name evidence="2" type="ORF">CRG98_048568</name>
</gene>
<protein>
    <submittedName>
        <fullName evidence="2">Uncharacterized protein</fullName>
    </submittedName>
</protein>
<feature type="chain" id="PRO_5014176406" evidence="1">
    <location>
        <begin position="29"/>
        <end position="56"/>
    </location>
</feature>
<feature type="non-terminal residue" evidence="2">
    <location>
        <position position="56"/>
    </location>
</feature>
<accession>A0A2I0HH76</accession>
<organism evidence="2 3">
    <name type="scientific">Punica granatum</name>
    <name type="common">Pomegranate</name>
    <dbReference type="NCBI Taxonomy" id="22663"/>
    <lineage>
        <taxon>Eukaryota</taxon>
        <taxon>Viridiplantae</taxon>
        <taxon>Streptophyta</taxon>
        <taxon>Embryophyta</taxon>
        <taxon>Tracheophyta</taxon>
        <taxon>Spermatophyta</taxon>
        <taxon>Magnoliopsida</taxon>
        <taxon>eudicotyledons</taxon>
        <taxon>Gunneridae</taxon>
        <taxon>Pentapetalae</taxon>
        <taxon>rosids</taxon>
        <taxon>malvids</taxon>
        <taxon>Myrtales</taxon>
        <taxon>Lythraceae</taxon>
        <taxon>Punica</taxon>
    </lineage>
</organism>
<comment type="caution">
    <text evidence="2">The sequence shown here is derived from an EMBL/GenBank/DDBJ whole genome shotgun (WGS) entry which is preliminary data.</text>
</comment>
<sequence length="56" mass="6029">MSLSLILPFSLFLLLLLLLLSAAPPSSAQSQNFSSLTASNSPWLPTQDRLLLSLNS</sequence>
<dbReference type="Proteomes" id="UP000233551">
    <property type="component" value="Unassembled WGS sequence"/>
</dbReference>
<name>A0A2I0HH76_PUNGR</name>
<evidence type="ECO:0000256" key="1">
    <source>
        <dbReference type="SAM" id="SignalP"/>
    </source>
</evidence>
<evidence type="ECO:0000313" key="2">
    <source>
        <dbReference type="EMBL" id="PKI31041.1"/>
    </source>
</evidence>